<dbReference type="Proteomes" id="UP001642360">
    <property type="component" value="Unassembled WGS sequence"/>
</dbReference>
<reference evidence="8 9" key="1">
    <citation type="submission" date="2024-02" db="EMBL/GenBank/DDBJ databases">
        <authorList>
            <person name="Vignale AGUSTIN F."/>
            <person name="Sosa J E."/>
            <person name="Modenutti C."/>
        </authorList>
    </citation>
    <scope>NUCLEOTIDE SEQUENCE [LARGE SCALE GENOMIC DNA]</scope>
</reference>
<dbReference type="PANTHER" id="PTHR48062:SF21">
    <property type="entry name" value="RECEPTOR-LIKE PROTEIN 12"/>
    <property type="match status" value="1"/>
</dbReference>
<keyword evidence="7" id="KW-0325">Glycoprotein</keyword>
<keyword evidence="5" id="KW-0677">Repeat</keyword>
<dbReference type="InterPro" id="IPR051502">
    <property type="entry name" value="RLP_Defense_Trigger"/>
</dbReference>
<dbReference type="GO" id="GO:0016020">
    <property type="term" value="C:membrane"/>
    <property type="evidence" value="ECO:0007669"/>
    <property type="project" value="UniProtKB-SubCell"/>
</dbReference>
<dbReference type="EMBL" id="CAUOFW020003281">
    <property type="protein sequence ID" value="CAK9159021.1"/>
    <property type="molecule type" value="Genomic_DNA"/>
</dbReference>
<dbReference type="Gene3D" id="3.80.10.10">
    <property type="entry name" value="Ribonuclease Inhibitor"/>
    <property type="match status" value="4"/>
</dbReference>
<dbReference type="InterPro" id="IPR001611">
    <property type="entry name" value="Leu-rich_rpt"/>
</dbReference>
<evidence type="ECO:0000256" key="4">
    <source>
        <dbReference type="ARBA" id="ARBA00022729"/>
    </source>
</evidence>
<dbReference type="InterPro" id="IPR032675">
    <property type="entry name" value="LRR_dom_sf"/>
</dbReference>
<keyword evidence="4" id="KW-0732">Signal</keyword>
<name>A0ABC8SP99_9AQUA</name>
<comment type="caution">
    <text evidence="8">The sequence shown here is derived from an EMBL/GenBank/DDBJ whole genome shotgun (WGS) entry which is preliminary data.</text>
</comment>
<dbReference type="AlphaFoldDB" id="A0ABC8SP99"/>
<evidence type="ECO:0000256" key="2">
    <source>
        <dbReference type="ARBA" id="ARBA00009592"/>
    </source>
</evidence>
<comment type="similarity">
    <text evidence="2">Belongs to the RLP family.</text>
</comment>
<proteinExistence type="inferred from homology"/>
<dbReference type="FunFam" id="3.80.10.10:FF:000041">
    <property type="entry name" value="LRR receptor-like serine/threonine-protein kinase ERECTA"/>
    <property type="match status" value="1"/>
</dbReference>
<keyword evidence="3" id="KW-0433">Leucine-rich repeat</keyword>
<sequence length="485" mass="54527">MLTKQFPDSLFFIRNIENLSPLQVLHLNSIAFNANNLLQSLRAFSALKTLYFQSSKFEGTITVQEIYNHSNLEELIMDYSSLDKKFLQGISGMTSLEVLSLFSCDLNGTLPVQEVDVSGNELEGILPLCMGNLTSLRLIDLSSNRFTGDIASSSLTALTLLEYLSFLDNSFQIPVSFSSFVNFSNLKNDLRVLDLSHDYLQGKFPSWLLQNNTKLKDLNLRDKNFTGPFQLRSRPNPEILRLDLSKKDIPDPTNMTSVFPNLRILNLSRNIFEGNIPSYFHDMKFLWALDLSNNNMSGEIPEHLAVGCLSLIFLKLSNNKFEGQIFPQVVNLPKLECLYLDGNRFSGGIPDSLSNISLLVLDLTSNNMSGKLPRWIGNMSSTKEIAISNNNLQSSILVEFCKLDNLLFLNLSENNLTGSIPSCFNPSNIKHVHLFKNRLTGPITRAFYKSTSLVTLDLRDNYLSGSIPKWIGTLLEPSILLLRAN</sequence>
<evidence type="ECO:0000256" key="6">
    <source>
        <dbReference type="ARBA" id="ARBA00023136"/>
    </source>
</evidence>
<dbReference type="Pfam" id="PF00560">
    <property type="entry name" value="LRR_1"/>
    <property type="match status" value="6"/>
</dbReference>
<organism evidence="8 9">
    <name type="scientific">Ilex paraguariensis</name>
    <name type="common">yerba mate</name>
    <dbReference type="NCBI Taxonomy" id="185542"/>
    <lineage>
        <taxon>Eukaryota</taxon>
        <taxon>Viridiplantae</taxon>
        <taxon>Streptophyta</taxon>
        <taxon>Embryophyta</taxon>
        <taxon>Tracheophyta</taxon>
        <taxon>Spermatophyta</taxon>
        <taxon>Magnoliopsida</taxon>
        <taxon>eudicotyledons</taxon>
        <taxon>Gunneridae</taxon>
        <taxon>Pentapetalae</taxon>
        <taxon>asterids</taxon>
        <taxon>campanulids</taxon>
        <taxon>Aquifoliales</taxon>
        <taxon>Aquifoliaceae</taxon>
        <taxon>Ilex</taxon>
    </lineage>
</organism>
<evidence type="ECO:0000256" key="1">
    <source>
        <dbReference type="ARBA" id="ARBA00004370"/>
    </source>
</evidence>
<comment type="subcellular location">
    <subcellularLocation>
        <location evidence="1">Membrane</location>
    </subcellularLocation>
</comment>
<evidence type="ECO:0000256" key="5">
    <source>
        <dbReference type="ARBA" id="ARBA00022737"/>
    </source>
</evidence>
<protein>
    <recommendedName>
        <fullName evidence="10">Toll-like receptor 3</fullName>
    </recommendedName>
</protein>
<gene>
    <name evidence="8" type="ORF">ILEXP_LOCUS27699</name>
</gene>
<dbReference type="PANTHER" id="PTHR48062">
    <property type="entry name" value="RECEPTOR-LIKE PROTEIN 14"/>
    <property type="match status" value="1"/>
</dbReference>
<evidence type="ECO:0000313" key="8">
    <source>
        <dbReference type="EMBL" id="CAK9159021.1"/>
    </source>
</evidence>
<evidence type="ECO:0000256" key="7">
    <source>
        <dbReference type="ARBA" id="ARBA00023180"/>
    </source>
</evidence>
<evidence type="ECO:0008006" key="10">
    <source>
        <dbReference type="Google" id="ProtNLM"/>
    </source>
</evidence>
<evidence type="ECO:0000313" key="9">
    <source>
        <dbReference type="Proteomes" id="UP001642360"/>
    </source>
</evidence>
<dbReference type="SUPFAM" id="SSF52058">
    <property type="entry name" value="L domain-like"/>
    <property type="match status" value="2"/>
</dbReference>
<keyword evidence="6" id="KW-0472">Membrane</keyword>
<evidence type="ECO:0000256" key="3">
    <source>
        <dbReference type="ARBA" id="ARBA00022614"/>
    </source>
</evidence>
<keyword evidence="9" id="KW-1185">Reference proteome</keyword>
<accession>A0ABC8SP99</accession>